<name>A0A2K5AP01_9ARCH</name>
<keyword evidence="3" id="KW-1185">Reference proteome</keyword>
<keyword evidence="1" id="KW-0175">Coiled coil</keyword>
<dbReference type="EMBL" id="LT981265">
    <property type="protein sequence ID" value="SPC33365.1"/>
    <property type="molecule type" value="Genomic_DNA"/>
</dbReference>
<dbReference type="PANTHER" id="PTHR38753:SF1">
    <property type="entry name" value="SLR1441 PROTEIN"/>
    <property type="match status" value="1"/>
</dbReference>
<dbReference type="PANTHER" id="PTHR38753">
    <property type="entry name" value="SLR1441 PROTEIN"/>
    <property type="match status" value="1"/>
</dbReference>
<dbReference type="Gene3D" id="1.20.5.170">
    <property type="match status" value="1"/>
</dbReference>
<dbReference type="KEGG" id="ncv:NCAV_0165"/>
<proteinExistence type="predicted"/>
<dbReference type="Proteomes" id="UP000236248">
    <property type="component" value="Chromosome NCAV"/>
</dbReference>
<sequence>MYSMYDEEFKKGMLRMLKEDEEFRYAVAGLIGLEDIRASVARLQDSVAKLEDSVARLQDSVAKLEDSVARLQDSVARLIDTQTKTELAIASLRKDVGRLANNFGFTLEEIAATKLPRLLMDEGITIRRGDIRLRYHIRVDNKEREVDVYVKGKGRDGKDITIIGEVKGRIDRSDVRRFDEAFKNIDAFKFIFGHTIRPEAEGEAAERGIRLYATYI</sequence>
<organism evidence="2 3">
    <name type="scientific">Candidatus Nitrosocaldus cavascurensis</name>
    <dbReference type="NCBI Taxonomy" id="2058097"/>
    <lineage>
        <taxon>Archaea</taxon>
        <taxon>Nitrososphaerota</taxon>
        <taxon>Nitrososphaeria</taxon>
        <taxon>Candidatus Nitrosocaldales</taxon>
        <taxon>Candidatus Nitrosocaldaceae</taxon>
        <taxon>Candidatus Nitrosocaldus</taxon>
    </lineage>
</organism>
<evidence type="ECO:0000313" key="2">
    <source>
        <dbReference type="EMBL" id="SPC33365.1"/>
    </source>
</evidence>
<feature type="coiled-coil region" evidence="1">
    <location>
        <begin position="33"/>
        <end position="81"/>
    </location>
</feature>
<dbReference type="AlphaFoldDB" id="A0A2K5AP01"/>
<reference evidence="3" key="1">
    <citation type="submission" date="2018-01" db="EMBL/GenBank/DDBJ databases">
        <authorList>
            <person name="Kerou L M."/>
        </authorList>
    </citation>
    <scope>NUCLEOTIDE SEQUENCE [LARGE SCALE GENOMIC DNA]</scope>
    <source>
        <strain evidence="3">SCU2</strain>
    </source>
</reference>
<protein>
    <submittedName>
        <fullName evidence="2">Uncharacterized protein</fullName>
    </submittedName>
</protein>
<accession>A0A2K5AP01</accession>
<gene>
    <name evidence="2" type="ORF">NCAV_0165</name>
</gene>
<evidence type="ECO:0000313" key="3">
    <source>
        <dbReference type="Proteomes" id="UP000236248"/>
    </source>
</evidence>
<evidence type="ECO:0000256" key="1">
    <source>
        <dbReference type="SAM" id="Coils"/>
    </source>
</evidence>